<protein>
    <submittedName>
        <fullName evidence="2">Uncharacterized protein</fullName>
    </submittedName>
</protein>
<name>A0A0A0JCW4_9MICO</name>
<gene>
    <name evidence="2" type="ORF">N802_00255</name>
</gene>
<evidence type="ECO:0000313" key="3">
    <source>
        <dbReference type="Proteomes" id="UP000030002"/>
    </source>
</evidence>
<organism evidence="2 3">
    <name type="scientific">Knoellia sinensis KCTC 19936</name>
    <dbReference type="NCBI Taxonomy" id="1385520"/>
    <lineage>
        <taxon>Bacteria</taxon>
        <taxon>Bacillati</taxon>
        <taxon>Actinomycetota</taxon>
        <taxon>Actinomycetes</taxon>
        <taxon>Micrococcales</taxon>
        <taxon>Intrasporangiaceae</taxon>
        <taxon>Knoellia</taxon>
    </lineage>
</organism>
<keyword evidence="1" id="KW-1133">Transmembrane helix</keyword>
<feature type="transmembrane region" description="Helical" evidence="1">
    <location>
        <begin position="31"/>
        <end position="57"/>
    </location>
</feature>
<feature type="transmembrane region" description="Helical" evidence="1">
    <location>
        <begin position="374"/>
        <end position="393"/>
    </location>
</feature>
<evidence type="ECO:0000313" key="2">
    <source>
        <dbReference type="EMBL" id="KGN34978.1"/>
    </source>
</evidence>
<reference evidence="2 3" key="1">
    <citation type="submission" date="2013-08" db="EMBL/GenBank/DDBJ databases">
        <title>The genome sequence of Knoellia sinensis.</title>
        <authorList>
            <person name="Zhu W."/>
            <person name="Wang G."/>
        </authorList>
    </citation>
    <scope>NUCLEOTIDE SEQUENCE [LARGE SCALE GENOMIC DNA]</scope>
    <source>
        <strain evidence="2 3">KCTC 19936</strain>
    </source>
</reference>
<accession>A0A0A0JCW4</accession>
<feature type="transmembrane region" description="Helical" evidence="1">
    <location>
        <begin position="165"/>
        <end position="185"/>
    </location>
</feature>
<dbReference type="eggNOG" id="ENOG503255W">
    <property type="taxonomic scope" value="Bacteria"/>
</dbReference>
<dbReference type="Proteomes" id="UP000030002">
    <property type="component" value="Unassembled WGS sequence"/>
</dbReference>
<keyword evidence="1" id="KW-0812">Transmembrane</keyword>
<comment type="caution">
    <text evidence="2">The sequence shown here is derived from an EMBL/GenBank/DDBJ whole genome shotgun (WGS) entry which is preliminary data.</text>
</comment>
<evidence type="ECO:0000256" key="1">
    <source>
        <dbReference type="SAM" id="Phobius"/>
    </source>
</evidence>
<feature type="transmembrane region" description="Helical" evidence="1">
    <location>
        <begin position="192"/>
        <end position="225"/>
    </location>
</feature>
<feature type="transmembrane region" description="Helical" evidence="1">
    <location>
        <begin position="69"/>
        <end position="88"/>
    </location>
</feature>
<dbReference type="STRING" id="1385520.N802_00255"/>
<dbReference type="EMBL" id="AVPJ01000001">
    <property type="protein sequence ID" value="KGN34978.1"/>
    <property type="molecule type" value="Genomic_DNA"/>
</dbReference>
<feature type="transmembrane region" description="Helical" evidence="1">
    <location>
        <begin position="94"/>
        <end position="114"/>
    </location>
</feature>
<keyword evidence="3" id="KW-1185">Reference proteome</keyword>
<dbReference type="AlphaFoldDB" id="A0A0A0JCW4"/>
<proteinExistence type="predicted"/>
<sequence length="421" mass="44428">MLTASAFAYAVIGKVIDGNIQVPDQVGRLHVMAGGATATLVSLGLIAAAILCAGFGIVQGLRIGRSPSFFSVAMLLLIVWWFVGLVLLRPVQLSLDQAVLAGAAVVMVVGVIMSPPVDRTLVILNVIRDAMVAGSLAFSLLRPAQGQLPCREDKCGVFGGMYTGFYFHENVAASGVLLLMPALLVARSRLYVLAAIAGLGTLVLATGSRTGILTFVLGVFVVIYGQWRMEDDEGELVNPWPRWPLPVRALPLLAFAGSSYLFLSAADDELTGRGVVYSGIRDAMTGAELIFGGGTDVVERISGGWVMGEHGQAPHLLVHAGIVGMLVFTFAMVASMLMKHPTRSQFMGLGFLIVASSQFVTEPGWELAVRSVDFVSILITTGLMATGAVVAVGKIPSRLGNARDSSVAVANPHPRARRVSQ</sequence>
<keyword evidence="1" id="KW-0472">Membrane</keyword>
<feature type="transmembrane region" description="Helical" evidence="1">
    <location>
        <begin position="316"/>
        <end position="338"/>
    </location>
</feature>